<dbReference type="EMBL" id="JAVRQU010000018">
    <property type="protein sequence ID" value="KAK5693119.1"/>
    <property type="molecule type" value="Genomic_DNA"/>
</dbReference>
<feature type="signal peptide" evidence="1">
    <location>
        <begin position="1"/>
        <end position="17"/>
    </location>
</feature>
<dbReference type="AlphaFoldDB" id="A0AAN7W9Z1"/>
<accession>A0AAN7W9Z1</accession>
<evidence type="ECO:0000313" key="2">
    <source>
        <dbReference type="EMBL" id="KAK5693119.1"/>
    </source>
</evidence>
<keyword evidence="1" id="KW-0732">Signal</keyword>
<gene>
    <name evidence="2" type="ORF">LTR97_010595</name>
</gene>
<organism evidence="2 3">
    <name type="scientific">Elasticomyces elasticus</name>
    <dbReference type="NCBI Taxonomy" id="574655"/>
    <lineage>
        <taxon>Eukaryota</taxon>
        <taxon>Fungi</taxon>
        <taxon>Dikarya</taxon>
        <taxon>Ascomycota</taxon>
        <taxon>Pezizomycotina</taxon>
        <taxon>Dothideomycetes</taxon>
        <taxon>Dothideomycetidae</taxon>
        <taxon>Mycosphaerellales</taxon>
        <taxon>Teratosphaeriaceae</taxon>
        <taxon>Elasticomyces</taxon>
    </lineage>
</organism>
<evidence type="ECO:0000313" key="3">
    <source>
        <dbReference type="Proteomes" id="UP001310594"/>
    </source>
</evidence>
<reference evidence="2" key="1">
    <citation type="submission" date="2023-08" db="EMBL/GenBank/DDBJ databases">
        <title>Black Yeasts Isolated from many extreme environments.</title>
        <authorList>
            <person name="Coleine C."/>
            <person name="Stajich J.E."/>
            <person name="Selbmann L."/>
        </authorList>
    </citation>
    <scope>NUCLEOTIDE SEQUENCE</scope>
    <source>
        <strain evidence="2">CCFEE 5810</strain>
    </source>
</reference>
<evidence type="ECO:0000256" key="1">
    <source>
        <dbReference type="SAM" id="SignalP"/>
    </source>
</evidence>
<comment type="caution">
    <text evidence="2">The sequence shown here is derived from an EMBL/GenBank/DDBJ whole genome shotgun (WGS) entry which is preliminary data.</text>
</comment>
<feature type="chain" id="PRO_5042846224" evidence="1">
    <location>
        <begin position="18"/>
        <end position="363"/>
    </location>
</feature>
<protein>
    <submittedName>
        <fullName evidence="2">Uncharacterized protein</fullName>
    </submittedName>
</protein>
<dbReference type="Proteomes" id="UP001310594">
    <property type="component" value="Unassembled WGS sequence"/>
</dbReference>
<sequence length="363" mass="36924">MSSMLLSLLGLAAIAAASPLAGQTARATVSQLSSTDAPKAPLPTAAPNLLLRQDQSQTTLTLSDCETVADPDLGVDPGCNCANYDGWLPFLTNVADSASCSYTTLVTAATPFPYTTTLANNAIIAYDDLAEDGSSTTLQAGTTLTLQVGATSSVNVGIVTDSASALYTAISNSLVAACPTPTSGSTVTACASVAPIGGVTYIDSYNDKSDGDLEIKIPLISVSDPNALQMMIVAVAQGVVGNANNPVNTAEVGWECDSCYDEMASDWPTVALTNVPALYQAIVSEQDSTTNGAIVTQDMEVEFALAPAHNSFTCTDASLILSGLAALGALIPGFGWLSLGAAGSELRFGVSLGCDAVGWAQNV</sequence>
<name>A0AAN7W9Z1_9PEZI</name>
<proteinExistence type="predicted"/>